<dbReference type="RefSeq" id="WP_244387094.1">
    <property type="nucleotide sequence ID" value="NZ_AP025564.1"/>
</dbReference>
<evidence type="ECO:0000256" key="2">
    <source>
        <dbReference type="SAM" id="Phobius"/>
    </source>
</evidence>
<dbReference type="SUPFAM" id="SSF55166">
    <property type="entry name" value="Hedgehog/DD-peptidase"/>
    <property type="match status" value="1"/>
</dbReference>
<evidence type="ECO:0000259" key="3">
    <source>
        <dbReference type="Pfam" id="PF02557"/>
    </source>
</evidence>
<dbReference type="InterPro" id="IPR006311">
    <property type="entry name" value="TAT_signal"/>
</dbReference>
<dbReference type="Pfam" id="PF02557">
    <property type="entry name" value="VanY"/>
    <property type="match status" value="1"/>
</dbReference>
<dbReference type="InterPro" id="IPR009045">
    <property type="entry name" value="Zn_M74/Hedgehog-like"/>
</dbReference>
<dbReference type="CDD" id="cd14852">
    <property type="entry name" value="LD-carboxypeptidase"/>
    <property type="match status" value="1"/>
</dbReference>
<feature type="region of interest" description="Disordered" evidence="1">
    <location>
        <begin position="69"/>
        <end position="127"/>
    </location>
</feature>
<keyword evidence="2" id="KW-0812">Transmembrane</keyword>
<dbReference type="InterPro" id="IPR058193">
    <property type="entry name" value="VanY/YodJ_core_dom"/>
</dbReference>
<sequence length="311" mass="33549">MTIDRSKAQPTRRSGAQRRMQTRETCRPRTSAEPKPSAALSRRSFVFGVAAIFGAGLCGVAWMTGAASQADGAGGVGRTSAGEGSAPFGSGGAALGEGGRGQEPNQSQTGGQAENQPPVYQSGLSPDDWRLTLVNPEHAIDSSYAVPLATTSDGRLVDERCLADTERLLGACRAAGFAPFVCSAYRTKETQEGLFENHVRSLIQQGYSEADARVETATVVARPGTSEHQLGLALDIVDEAMPDLTEAQETTPTQRWLMEHCWEFGYILRYPTDKSAITGIVYEPWHYRYVGEAVAREIRELGICLEEYLGI</sequence>
<protein>
    <recommendedName>
        <fullName evidence="3">D-alanyl-D-alanine carboxypeptidase-like core domain-containing protein</fullName>
    </recommendedName>
</protein>
<dbReference type="Gene3D" id="3.30.1380.10">
    <property type="match status" value="1"/>
</dbReference>
<proteinExistence type="predicted"/>
<keyword evidence="2" id="KW-0472">Membrane</keyword>
<evidence type="ECO:0000313" key="4">
    <source>
        <dbReference type="EMBL" id="BDE97702.1"/>
    </source>
</evidence>
<evidence type="ECO:0000256" key="1">
    <source>
        <dbReference type="SAM" id="MobiDB-lite"/>
    </source>
</evidence>
<feature type="transmembrane region" description="Helical" evidence="2">
    <location>
        <begin position="45"/>
        <end position="63"/>
    </location>
</feature>
<feature type="region of interest" description="Disordered" evidence="1">
    <location>
        <begin position="1"/>
        <end position="39"/>
    </location>
</feature>
<reference evidence="4 5" key="1">
    <citation type="submission" date="2022-01" db="EMBL/GenBank/DDBJ databases">
        <title>Novel bile acid biosynthetic pathways are enriched in the microbiome of centenarians.</title>
        <authorList>
            <person name="Sato Y."/>
            <person name="Atarashi K."/>
            <person name="Plichta R.D."/>
            <person name="Arai Y."/>
            <person name="Sasajima S."/>
            <person name="Kearney M.S."/>
            <person name="Suda W."/>
            <person name="Takeshita K."/>
            <person name="Sasaki T."/>
            <person name="Okamoto S."/>
            <person name="Skelly N.A."/>
            <person name="Okamura Y."/>
            <person name="Vlamakis H."/>
            <person name="Li Y."/>
            <person name="Tanoue T."/>
            <person name="Takei H."/>
            <person name="Nittono H."/>
            <person name="Narushima S."/>
            <person name="Irie J."/>
            <person name="Itoh H."/>
            <person name="Moriya K."/>
            <person name="Sugiura Y."/>
            <person name="Suematsu M."/>
            <person name="Moritoki N."/>
            <person name="Shibata S."/>
            <person name="Littman R.D."/>
            <person name="Fischbach A.M."/>
            <person name="Uwamino Y."/>
            <person name="Inoue T."/>
            <person name="Honda A."/>
            <person name="Hattori M."/>
            <person name="Murai T."/>
            <person name="Xavier J.R."/>
            <person name="Hirose N."/>
            <person name="Honda K."/>
        </authorList>
    </citation>
    <scope>NUCLEOTIDE SEQUENCE [LARGE SCALE GENOMIC DNA]</scope>
    <source>
        <strain evidence="4 5">CE91-St30</strain>
    </source>
</reference>
<dbReference type="PROSITE" id="PS51318">
    <property type="entry name" value="TAT"/>
    <property type="match status" value="1"/>
</dbReference>
<feature type="domain" description="D-alanyl-D-alanine carboxypeptidase-like core" evidence="3">
    <location>
        <begin position="157"/>
        <end position="291"/>
    </location>
</feature>
<feature type="compositionally biased region" description="Gly residues" evidence="1">
    <location>
        <begin position="89"/>
        <end position="101"/>
    </location>
</feature>
<dbReference type="PANTHER" id="PTHR34385">
    <property type="entry name" value="D-ALANYL-D-ALANINE CARBOXYPEPTIDASE"/>
    <property type="match status" value="1"/>
</dbReference>
<keyword evidence="2" id="KW-1133">Transmembrane helix</keyword>
<dbReference type="InterPro" id="IPR003709">
    <property type="entry name" value="VanY-like_core_dom"/>
</dbReference>
<accession>A0ABM7WMU4</accession>
<feature type="compositionally biased region" description="Polar residues" evidence="1">
    <location>
        <begin position="103"/>
        <end position="124"/>
    </location>
</feature>
<organism evidence="4 5">
    <name type="scientific">Raoultibacter timonensis</name>
    <dbReference type="NCBI Taxonomy" id="1907662"/>
    <lineage>
        <taxon>Bacteria</taxon>
        <taxon>Bacillati</taxon>
        <taxon>Actinomycetota</taxon>
        <taxon>Coriobacteriia</taxon>
        <taxon>Eggerthellales</taxon>
        <taxon>Eggerthellaceae</taxon>
        <taxon>Raoultibacter</taxon>
    </lineage>
</organism>
<evidence type="ECO:0000313" key="5">
    <source>
        <dbReference type="Proteomes" id="UP001320544"/>
    </source>
</evidence>
<gene>
    <name evidence="4" type="ORF">CE91St30_30350</name>
</gene>
<dbReference type="EMBL" id="AP025564">
    <property type="protein sequence ID" value="BDE97702.1"/>
    <property type="molecule type" value="Genomic_DNA"/>
</dbReference>
<name>A0ABM7WMU4_9ACTN</name>
<dbReference type="InterPro" id="IPR052179">
    <property type="entry name" value="DD-CPase-like"/>
</dbReference>
<dbReference type="PANTHER" id="PTHR34385:SF1">
    <property type="entry name" value="PEPTIDOGLYCAN L-ALANYL-D-GLUTAMATE ENDOPEPTIDASE CWLK"/>
    <property type="match status" value="1"/>
</dbReference>
<feature type="compositionally biased region" description="Basic and acidic residues" evidence="1">
    <location>
        <begin position="21"/>
        <end position="32"/>
    </location>
</feature>
<dbReference type="Proteomes" id="UP001320544">
    <property type="component" value="Chromosome"/>
</dbReference>
<keyword evidence="5" id="KW-1185">Reference proteome</keyword>